<evidence type="ECO:0000256" key="4">
    <source>
        <dbReference type="ARBA" id="ARBA00022679"/>
    </source>
</evidence>
<dbReference type="InterPro" id="IPR051537">
    <property type="entry name" value="DNA_Adenine_Mtase"/>
</dbReference>
<sequence>MTSNPQLFCPIRGALKAKLKAKDGLTFTEEKRRIECINFLLSKGYLADRIEAETVVIKFGHKGKNSLRADVVVYDRPVTTVKTFADEKRREFMKIIGEIKRSTADAESAKENQLKPALDLIPSIDSIGIYWDDTEQSIFFKRVKGSSIETKEASIATLPTFGSAFGSKDIFYNDLKPATDLVKRFARLDDVLHQAGHAKDDRYVILFKVLLLKIFDEQSARPKNGRMIIQDFTVNEDISAKDVEKVFNSGLKHALTIYGSLLPKKPTETMGCSGATLREISKILCPMDILGSSPQVIQDFFMYFGRFLYKVDLGQYFTPYEVIDLIVRIVNPKFGDVVRDPACGTADFLVGAKRIAAERHAADISSQLWGVDTAELAVNLSVFNMILNGDGRSNITIGDSLKDIELHEGRYTTALCNPPFGSRIVEKRKDVLAKFELGSTEIDGKRVPLKSQETGILFVEVCLKSVCAGGRVGIILPNGYLGNRSPRYTEFRRWLLKQARIATIIGFPRFTFKKSGADVSASVVVLEKRDEPLDDLAKMADFPIHFNLVEKVGWDLQSNRSGRVYKQDPNDGAIVLNESNEPVLDADFDRVLSDLYSSMVVDAFPWLSDGVPSAVSSDGWVVQAEEIVAREDVSLDPKRWCPKHASVTEAVRAVPHITIGDVIRPVTRRLKKHPEHAYRYVEIEKIYENFGAYIADQYFGWALPDRGKQQAAPGDIFIANIWSSAGKWMIAGDEAADGHLVVTTGCNHFEVIPGQEALLADLVFGLCSEAFKVQMRALATGSDGLSSTTAEDICSIVLPKIASADVRKAIEEQIEKAKSGHLVLPRIVREELTAIAPEVNIPLRSSHVIQV</sequence>
<gene>
    <name evidence="10" type="ORF">FAZ69_04400</name>
</gene>
<organism evidence="10 11">
    <name type="scientific">Trinickia terrae</name>
    <dbReference type="NCBI Taxonomy" id="2571161"/>
    <lineage>
        <taxon>Bacteria</taxon>
        <taxon>Pseudomonadati</taxon>
        <taxon>Pseudomonadota</taxon>
        <taxon>Betaproteobacteria</taxon>
        <taxon>Burkholderiales</taxon>
        <taxon>Burkholderiaceae</taxon>
        <taxon>Trinickia</taxon>
    </lineage>
</organism>
<dbReference type="EMBL" id="SWJE01000002">
    <property type="protein sequence ID" value="TKC91690.1"/>
    <property type="molecule type" value="Genomic_DNA"/>
</dbReference>
<dbReference type="GO" id="GO:0003677">
    <property type="term" value="F:DNA binding"/>
    <property type="evidence" value="ECO:0007669"/>
    <property type="project" value="UniProtKB-KW"/>
</dbReference>
<dbReference type="GO" id="GO:0008170">
    <property type="term" value="F:N-methyltransferase activity"/>
    <property type="evidence" value="ECO:0007669"/>
    <property type="project" value="InterPro"/>
</dbReference>
<evidence type="ECO:0000313" key="11">
    <source>
        <dbReference type="Proteomes" id="UP000305539"/>
    </source>
</evidence>
<dbReference type="OrthoDB" id="9784823at2"/>
<dbReference type="SUPFAM" id="SSF53335">
    <property type="entry name" value="S-adenosyl-L-methionine-dependent methyltransferases"/>
    <property type="match status" value="1"/>
</dbReference>
<dbReference type="GO" id="GO:0009007">
    <property type="term" value="F:site-specific DNA-methyltransferase (adenine-specific) activity"/>
    <property type="evidence" value="ECO:0007669"/>
    <property type="project" value="UniProtKB-EC"/>
</dbReference>
<accession>A0A4V6WQD7</accession>
<keyword evidence="6" id="KW-0680">Restriction system</keyword>
<evidence type="ECO:0000313" key="10">
    <source>
        <dbReference type="EMBL" id="TKC91690.1"/>
    </source>
</evidence>
<evidence type="ECO:0000256" key="2">
    <source>
        <dbReference type="ARBA" id="ARBA00011900"/>
    </source>
</evidence>
<proteinExistence type="inferred from homology"/>
<dbReference type="RefSeq" id="WP_136892726.1">
    <property type="nucleotide sequence ID" value="NZ_SWJE01000002.1"/>
</dbReference>
<keyword evidence="7" id="KW-0238">DNA-binding</keyword>
<keyword evidence="11" id="KW-1185">Reference proteome</keyword>
<dbReference type="PRINTS" id="PR00507">
    <property type="entry name" value="N12N6MTFRASE"/>
</dbReference>
<evidence type="ECO:0000256" key="5">
    <source>
        <dbReference type="ARBA" id="ARBA00022691"/>
    </source>
</evidence>
<dbReference type="Pfam" id="PF02384">
    <property type="entry name" value="N6_Mtase"/>
    <property type="match status" value="1"/>
</dbReference>
<dbReference type="AlphaFoldDB" id="A0A4V6WQD7"/>
<dbReference type="InterPro" id="IPR003356">
    <property type="entry name" value="DNA_methylase_A-5"/>
</dbReference>
<dbReference type="Proteomes" id="UP000305539">
    <property type="component" value="Unassembled WGS sequence"/>
</dbReference>
<comment type="similarity">
    <text evidence="1">Belongs to the N(4)/N(6)-methyltransferase family.</text>
</comment>
<evidence type="ECO:0000256" key="1">
    <source>
        <dbReference type="ARBA" id="ARBA00006594"/>
    </source>
</evidence>
<evidence type="ECO:0000256" key="8">
    <source>
        <dbReference type="ARBA" id="ARBA00047942"/>
    </source>
</evidence>
<evidence type="ECO:0000256" key="6">
    <source>
        <dbReference type="ARBA" id="ARBA00022747"/>
    </source>
</evidence>
<feature type="domain" description="DNA methylase adenine-specific" evidence="9">
    <location>
        <begin position="312"/>
        <end position="531"/>
    </location>
</feature>
<keyword evidence="4 10" id="KW-0808">Transferase</keyword>
<keyword evidence="5" id="KW-0949">S-adenosyl-L-methionine</keyword>
<keyword evidence="3 10" id="KW-0489">Methyltransferase</keyword>
<comment type="caution">
    <text evidence="10">The sequence shown here is derived from an EMBL/GenBank/DDBJ whole genome shotgun (WGS) entry which is preliminary data.</text>
</comment>
<name>A0A4V6WQD7_9BURK</name>
<dbReference type="Gene3D" id="3.40.50.150">
    <property type="entry name" value="Vaccinia Virus protein VP39"/>
    <property type="match status" value="1"/>
</dbReference>
<dbReference type="PANTHER" id="PTHR42933">
    <property type="entry name" value="SLR6095 PROTEIN"/>
    <property type="match status" value="1"/>
</dbReference>
<evidence type="ECO:0000259" key="9">
    <source>
        <dbReference type="Pfam" id="PF02384"/>
    </source>
</evidence>
<evidence type="ECO:0000256" key="3">
    <source>
        <dbReference type="ARBA" id="ARBA00022603"/>
    </source>
</evidence>
<dbReference type="EC" id="2.1.1.72" evidence="2"/>
<dbReference type="GO" id="GO:0032259">
    <property type="term" value="P:methylation"/>
    <property type="evidence" value="ECO:0007669"/>
    <property type="project" value="UniProtKB-KW"/>
</dbReference>
<dbReference type="InterPro" id="IPR029063">
    <property type="entry name" value="SAM-dependent_MTases_sf"/>
</dbReference>
<comment type="catalytic activity">
    <reaction evidence="8">
        <text>a 2'-deoxyadenosine in DNA + S-adenosyl-L-methionine = an N(6)-methyl-2'-deoxyadenosine in DNA + S-adenosyl-L-homocysteine + H(+)</text>
        <dbReference type="Rhea" id="RHEA:15197"/>
        <dbReference type="Rhea" id="RHEA-COMP:12418"/>
        <dbReference type="Rhea" id="RHEA-COMP:12419"/>
        <dbReference type="ChEBI" id="CHEBI:15378"/>
        <dbReference type="ChEBI" id="CHEBI:57856"/>
        <dbReference type="ChEBI" id="CHEBI:59789"/>
        <dbReference type="ChEBI" id="CHEBI:90615"/>
        <dbReference type="ChEBI" id="CHEBI:90616"/>
        <dbReference type="EC" id="2.1.1.72"/>
    </reaction>
</comment>
<dbReference type="PANTHER" id="PTHR42933:SF3">
    <property type="entry name" value="TYPE I RESTRICTION ENZYME MJAVIII METHYLASE SUBUNIT"/>
    <property type="match status" value="1"/>
</dbReference>
<dbReference type="InterPro" id="IPR044946">
    <property type="entry name" value="Restrct_endonuc_typeI_TRD_sf"/>
</dbReference>
<dbReference type="GO" id="GO:0009307">
    <property type="term" value="P:DNA restriction-modification system"/>
    <property type="evidence" value="ECO:0007669"/>
    <property type="project" value="UniProtKB-KW"/>
</dbReference>
<protein>
    <recommendedName>
        <fullName evidence="2">site-specific DNA-methyltransferase (adenine-specific)</fullName>
        <ecNumber evidence="2">2.1.1.72</ecNumber>
    </recommendedName>
</protein>
<dbReference type="Gene3D" id="3.90.220.20">
    <property type="entry name" value="DNA methylase specificity domains"/>
    <property type="match status" value="1"/>
</dbReference>
<evidence type="ECO:0000256" key="7">
    <source>
        <dbReference type="ARBA" id="ARBA00023125"/>
    </source>
</evidence>
<reference evidence="10 11" key="1">
    <citation type="submission" date="2019-04" db="EMBL/GenBank/DDBJ databases">
        <title>Trinickia sp. 7GSK02, isolated from subtropical forest soil.</title>
        <authorList>
            <person name="Gao Z.-H."/>
            <person name="Qiu L.-H."/>
        </authorList>
    </citation>
    <scope>NUCLEOTIDE SEQUENCE [LARGE SCALE GENOMIC DNA]</scope>
    <source>
        <strain evidence="10 11">7GSK02</strain>
    </source>
</reference>